<keyword evidence="5" id="KW-0808">Transferase</keyword>
<dbReference type="Gene3D" id="3.90.550.10">
    <property type="entry name" value="Spore Coat Polysaccharide Biosynthesis Protein SpsA, Chain A"/>
    <property type="match status" value="1"/>
</dbReference>
<gene>
    <name evidence="10" type="primary">hpnI</name>
    <name evidence="10" type="ORF">NFI95_15035</name>
</gene>
<proteinExistence type="predicted"/>
<evidence type="ECO:0000256" key="3">
    <source>
        <dbReference type="ARBA" id="ARBA00004991"/>
    </source>
</evidence>
<comment type="subcellular location">
    <subcellularLocation>
        <location evidence="1">Membrane</location>
        <topology evidence="1">Multi-pass membrane protein</topology>
    </subcellularLocation>
</comment>
<evidence type="ECO:0000256" key="1">
    <source>
        <dbReference type="ARBA" id="ARBA00004141"/>
    </source>
</evidence>
<dbReference type="RefSeq" id="WP_422865247.1">
    <property type="nucleotide sequence ID" value="NZ_JAMSKV010000016.1"/>
</dbReference>
<dbReference type="SUPFAM" id="SSF53448">
    <property type="entry name" value="Nucleotide-diphospho-sugar transferases"/>
    <property type="match status" value="1"/>
</dbReference>
<evidence type="ECO:0000256" key="4">
    <source>
        <dbReference type="ARBA" id="ARBA00022676"/>
    </source>
</evidence>
<evidence type="ECO:0000256" key="6">
    <source>
        <dbReference type="ARBA" id="ARBA00022692"/>
    </source>
</evidence>
<reference evidence="10 11" key="1">
    <citation type="submission" date="2022-06" db="EMBL/GenBank/DDBJ databases">
        <title>Endosaccharibacter gen. nov., sp. nov., endophytic bacteria isolated from sugarcane.</title>
        <authorList>
            <person name="Pitiwittayakul N."/>
            <person name="Yukphan P."/>
            <person name="Charoenyingcharoen P."/>
            <person name="Tanasupawat S."/>
        </authorList>
    </citation>
    <scope>NUCLEOTIDE SEQUENCE [LARGE SCALE GENOMIC DNA]</scope>
    <source>
        <strain evidence="10 11">KSS8</strain>
    </source>
</reference>
<dbReference type="PANTHER" id="PTHR12726">
    <property type="entry name" value="CERAMIDE GLUCOSYLTRANSFERASE"/>
    <property type="match status" value="1"/>
</dbReference>
<evidence type="ECO:0000313" key="11">
    <source>
        <dbReference type="Proteomes" id="UP001524587"/>
    </source>
</evidence>
<evidence type="ECO:0000256" key="7">
    <source>
        <dbReference type="ARBA" id="ARBA00022989"/>
    </source>
</evidence>
<organism evidence="10 11">
    <name type="scientific">Endosaccharibacter trunci</name>
    <dbReference type="NCBI Taxonomy" id="2812733"/>
    <lineage>
        <taxon>Bacteria</taxon>
        <taxon>Pseudomonadati</taxon>
        <taxon>Pseudomonadota</taxon>
        <taxon>Alphaproteobacteria</taxon>
        <taxon>Acetobacterales</taxon>
        <taxon>Acetobacteraceae</taxon>
        <taxon>Endosaccharibacter</taxon>
    </lineage>
</organism>
<evidence type="ECO:0000256" key="9">
    <source>
        <dbReference type="SAM" id="Phobius"/>
    </source>
</evidence>
<dbReference type="Pfam" id="PF13506">
    <property type="entry name" value="Glyco_transf_21"/>
    <property type="match status" value="1"/>
</dbReference>
<feature type="transmembrane region" description="Helical" evidence="9">
    <location>
        <begin position="15"/>
        <end position="37"/>
    </location>
</feature>
<keyword evidence="11" id="KW-1185">Reference proteome</keyword>
<dbReference type="InterPro" id="IPR025993">
    <property type="entry name" value="Ceramide_glucosylTrfase"/>
</dbReference>
<sequence>MTPAIGPLVMTGRAIGAICGLVAVFGCVQAGVGAVLLRRFVRGAARRRHTDVPVVPVTVLKPLHGDEPMLEQALDSFCRQDHPDFQIVFGVQDPEDPAIAVVRRLQQRFPQLQLDLVVSTQQHGPNRKIGNLINMLSSARHDILVMSDSDIHAEPNYLRAVSTALHRPGVGLVTTLYGGIPADGSLARRLAAAQVNHNFLPGVLMSRLLGRQDCLGATMALRRETLEAVGGLAVLSPHLADDSALGQAVRATGAAIAIADTMTRTTVSDAALGAMYAHELRWGRTVRSVEPVGYALSAIQLPLFWASLAVLAAPAAGWSWGVLIGVWLWRAATARMIDGVVRSQPTLSGALLPLRDWISALVMVNSFRGGTVAWRGHVISVPARSRIAARAASKSVAAPTIVTDALAGSPIVSAGQQPAHTQPQTVE</sequence>
<protein>
    <submittedName>
        <fullName evidence="10">Bacteriohopanetetrol glucosamine biosynthesis glycosyltransferase HpnI</fullName>
    </submittedName>
</protein>
<dbReference type="InterPro" id="IPR017835">
    <property type="entry name" value="Hopen-assoc_HpnI"/>
</dbReference>
<comment type="pathway">
    <text evidence="3">Sphingolipid metabolism.</text>
</comment>
<evidence type="ECO:0000256" key="8">
    <source>
        <dbReference type="ARBA" id="ARBA00023136"/>
    </source>
</evidence>
<keyword evidence="4" id="KW-0328">Glycosyltransferase</keyword>
<name>A0ABT1WAJ8_9PROT</name>
<feature type="transmembrane region" description="Helical" evidence="9">
    <location>
        <begin position="303"/>
        <end position="329"/>
    </location>
</feature>
<accession>A0ABT1WAJ8</accession>
<dbReference type="InterPro" id="IPR029044">
    <property type="entry name" value="Nucleotide-diphossugar_trans"/>
</dbReference>
<dbReference type="PANTHER" id="PTHR12726:SF0">
    <property type="entry name" value="CERAMIDE GLUCOSYLTRANSFERASE"/>
    <property type="match status" value="1"/>
</dbReference>
<keyword evidence="7 9" id="KW-1133">Transmembrane helix</keyword>
<keyword evidence="8 9" id="KW-0472">Membrane</keyword>
<dbReference type="CDD" id="cd02520">
    <property type="entry name" value="Glucosylceramide_synthase"/>
    <property type="match status" value="1"/>
</dbReference>
<keyword evidence="6 9" id="KW-0812">Transmembrane</keyword>
<comment type="pathway">
    <text evidence="2">Lipid metabolism; sphingolipid metabolism.</text>
</comment>
<evidence type="ECO:0000256" key="2">
    <source>
        <dbReference type="ARBA" id="ARBA00004760"/>
    </source>
</evidence>
<dbReference type="Proteomes" id="UP001524587">
    <property type="component" value="Unassembled WGS sequence"/>
</dbReference>
<comment type="caution">
    <text evidence="10">The sequence shown here is derived from an EMBL/GenBank/DDBJ whole genome shotgun (WGS) entry which is preliminary data.</text>
</comment>
<evidence type="ECO:0000256" key="5">
    <source>
        <dbReference type="ARBA" id="ARBA00022679"/>
    </source>
</evidence>
<dbReference type="NCBIfam" id="TIGR03472">
    <property type="entry name" value="HpnI"/>
    <property type="match status" value="1"/>
</dbReference>
<dbReference type="EMBL" id="JAMSKV010000016">
    <property type="protein sequence ID" value="MCQ8279758.1"/>
    <property type="molecule type" value="Genomic_DNA"/>
</dbReference>
<evidence type="ECO:0000313" key="10">
    <source>
        <dbReference type="EMBL" id="MCQ8279758.1"/>
    </source>
</evidence>